<protein>
    <submittedName>
        <fullName evidence="1">Uncharacterized protein</fullName>
    </submittedName>
</protein>
<organism evidence="1 2">
    <name type="scientific">Paxillus rubicundulus Ve08.2h10</name>
    <dbReference type="NCBI Taxonomy" id="930991"/>
    <lineage>
        <taxon>Eukaryota</taxon>
        <taxon>Fungi</taxon>
        <taxon>Dikarya</taxon>
        <taxon>Basidiomycota</taxon>
        <taxon>Agaricomycotina</taxon>
        <taxon>Agaricomycetes</taxon>
        <taxon>Agaricomycetidae</taxon>
        <taxon>Boletales</taxon>
        <taxon>Paxilineae</taxon>
        <taxon>Paxillaceae</taxon>
        <taxon>Paxillus</taxon>
    </lineage>
</organism>
<dbReference type="HOGENOM" id="CLU_2455396_0_0_1"/>
<dbReference type="Proteomes" id="UP000054538">
    <property type="component" value="Unassembled WGS sequence"/>
</dbReference>
<dbReference type="AlphaFoldDB" id="A0A0D0DYQ5"/>
<dbReference type="InParanoid" id="A0A0D0DYQ5"/>
<evidence type="ECO:0000313" key="2">
    <source>
        <dbReference type="Proteomes" id="UP000054538"/>
    </source>
</evidence>
<sequence length="89" mass="10226">MIACVLLDVYESNTPPWGIQGSEHGWYLCSEQTLELTWATMTWHYSVTEMNEWSLACQWPFKLLPPVPIAAYMLHQGASENLRCYGTDL</sequence>
<keyword evidence="2" id="KW-1185">Reference proteome</keyword>
<proteinExistence type="predicted"/>
<gene>
    <name evidence="1" type="ORF">PAXRUDRAFT_827063</name>
</gene>
<accession>A0A0D0DYQ5</accession>
<evidence type="ECO:0000313" key="1">
    <source>
        <dbReference type="EMBL" id="KIK95401.1"/>
    </source>
</evidence>
<reference evidence="2" key="2">
    <citation type="submission" date="2015-01" db="EMBL/GenBank/DDBJ databases">
        <title>Evolutionary Origins and Diversification of the Mycorrhizal Mutualists.</title>
        <authorList>
            <consortium name="DOE Joint Genome Institute"/>
            <consortium name="Mycorrhizal Genomics Consortium"/>
            <person name="Kohler A."/>
            <person name="Kuo A."/>
            <person name="Nagy L.G."/>
            <person name="Floudas D."/>
            <person name="Copeland A."/>
            <person name="Barry K.W."/>
            <person name="Cichocki N."/>
            <person name="Veneault-Fourrey C."/>
            <person name="LaButti K."/>
            <person name="Lindquist E.A."/>
            <person name="Lipzen A."/>
            <person name="Lundell T."/>
            <person name="Morin E."/>
            <person name="Murat C."/>
            <person name="Riley R."/>
            <person name="Ohm R."/>
            <person name="Sun H."/>
            <person name="Tunlid A."/>
            <person name="Henrissat B."/>
            <person name="Grigoriev I.V."/>
            <person name="Hibbett D.S."/>
            <person name="Martin F."/>
        </authorList>
    </citation>
    <scope>NUCLEOTIDE SEQUENCE [LARGE SCALE GENOMIC DNA]</scope>
    <source>
        <strain evidence="2">Ve08.2h10</strain>
    </source>
</reference>
<dbReference type="EMBL" id="KN825044">
    <property type="protein sequence ID" value="KIK95401.1"/>
    <property type="molecule type" value="Genomic_DNA"/>
</dbReference>
<name>A0A0D0DYQ5_9AGAM</name>
<reference evidence="1 2" key="1">
    <citation type="submission" date="2014-04" db="EMBL/GenBank/DDBJ databases">
        <authorList>
            <consortium name="DOE Joint Genome Institute"/>
            <person name="Kuo A."/>
            <person name="Kohler A."/>
            <person name="Jargeat P."/>
            <person name="Nagy L.G."/>
            <person name="Floudas D."/>
            <person name="Copeland A."/>
            <person name="Barry K.W."/>
            <person name="Cichocki N."/>
            <person name="Veneault-Fourrey C."/>
            <person name="LaButti K."/>
            <person name="Lindquist E.A."/>
            <person name="Lipzen A."/>
            <person name="Lundell T."/>
            <person name="Morin E."/>
            <person name="Murat C."/>
            <person name="Sun H."/>
            <person name="Tunlid A."/>
            <person name="Henrissat B."/>
            <person name="Grigoriev I.V."/>
            <person name="Hibbett D.S."/>
            <person name="Martin F."/>
            <person name="Nordberg H.P."/>
            <person name="Cantor M.N."/>
            <person name="Hua S.X."/>
        </authorList>
    </citation>
    <scope>NUCLEOTIDE SEQUENCE [LARGE SCALE GENOMIC DNA]</scope>
    <source>
        <strain evidence="1 2">Ve08.2h10</strain>
    </source>
</reference>